<dbReference type="Pfam" id="PF02361">
    <property type="entry name" value="CbiQ"/>
    <property type="match status" value="1"/>
</dbReference>
<keyword evidence="4 5" id="KW-0472">Membrane</keyword>
<comment type="caution">
    <text evidence="6">The sequence shown here is derived from an EMBL/GenBank/DDBJ whole genome shotgun (WGS) entry which is preliminary data.</text>
</comment>
<evidence type="ECO:0000313" key="6">
    <source>
        <dbReference type="EMBL" id="MCP3425984.1"/>
    </source>
</evidence>
<dbReference type="RefSeq" id="WP_254166446.1">
    <property type="nucleotide sequence ID" value="NZ_JANAFB010000017.1"/>
</dbReference>
<comment type="subcellular location">
    <subcellularLocation>
        <location evidence="1">Membrane</location>
        <topology evidence="1">Multi-pass membrane protein</topology>
    </subcellularLocation>
</comment>
<dbReference type="GO" id="GO:0005886">
    <property type="term" value="C:plasma membrane"/>
    <property type="evidence" value="ECO:0007669"/>
    <property type="project" value="UniProtKB-ARBA"/>
</dbReference>
<dbReference type="Proteomes" id="UP001139502">
    <property type="component" value="Unassembled WGS sequence"/>
</dbReference>
<keyword evidence="3 5" id="KW-1133">Transmembrane helix</keyword>
<evidence type="ECO:0000256" key="1">
    <source>
        <dbReference type="ARBA" id="ARBA00004141"/>
    </source>
</evidence>
<reference evidence="6" key="1">
    <citation type="submission" date="2022-06" db="EMBL/GenBank/DDBJ databases">
        <title>Rothia sp. isolated from sandalwood seedling.</title>
        <authorList>
            <person name="Tuikhar N."/>
            <person name="Kirdat K."/>
            <person name="Thorat V."/>
            <person name="Swetha P."/>
            <person name="Padma S."/>
            <person name="Sundararaj R."/>
            <person name="Yadav A."/>
        </authorList>
    </citation>
    <scope>NUCLEOTIDE SEQUENCE</scope>
    <source>
        <strain evidence="6">AR01</strain>
    </source>
</reference>
<organism evidence="6 7">
    <name type="scientific">Rothia santali</name>
    <dbReference type="NCBI Taxonomy" id="2949643"/>
    <lineage>
        <taxon>Bacteria</taxon>
        <taxon>Bacillati</taxon>
        <taxon>Actinomycetota</taxon>
        <taxon>Actinomycetes</taxon>
        <taxon>Micrococcales</taxon>
        <taxon>Micrococcaceae</taxon>
        <taxon>Rothia</taxon>
    </lineage>
</organism>
<dbReference type="EMBL" id="JANAFB010000017">
    <property type="protein sequence ID" value="MCP3425984.1"/>
    <property type="molecule type" value="Genomic_DNA"/>
</dbReference>
<keyword evidence="7" id="KW-1185">Reference proteome</keyword>
<feature type="transmembrane region" description="Helical" evidence="5">
    <location>
        <begin position="69"/>
        <end position="89"/>
    </location>
</feature>
<dbReference type="AlphaFoldDB" id="A0A9X2HAE2"/>
<evidence type="ECO:0000256" key="3">
    <source>
        <dbReference type="ARBA" id="ARBA00022989"/>
    </source>
</evidence>
<evidence type="ECO:0000256" key="5">
    <source>
        <dbReference type="SAM" id="Phobius"/>
    </source>
</evidence>
<sequence length="199" mass="21331">MISLYVPGASPVHRAPTGVKLLALAVVALGLSLAPASWWTCLACAALPVAAFALAGLGPRLLLRELRRIWLLLLFLAATQLIFLAPVVAATNTLRVVAVVLLAQCVTRTTPVEGIVETAERLLRPFRRFGARPERVGLAMALTLSAVGQLGEIVRQVRDAQRSRGVRLVPWAWVMPVLVLSLRHADDVGDALEARGLGD</sequence>
<feature type="transmembrane region" description="Helical" evidence="5">
    <location>
        <begin position="37"/>
        <end position="57"/>
    </location>
</feature>
<keyword evidence="2 5" id="KW-0812">Transmembrane</keyword>
<dbReference type="CDD" id="cd16914">
    <property type="entry name" value="EcfT"/>
    <property type="match status" value="1"/>
</dbReference>
<gene>
    <name evidence="6" type="ORF">NBM05_08195</name>
</gene>
<dbReference type="InterPro" id="IPR003339">
    <property type="entry name" value="ABC/ECF_trnsptr_transmembrane"/>
</dbReference>
<evidence type="ECO:0000256" key="2">
    <source>
        <dbReference type="ARBA" id="ARBA00022692"/>
    </source>
</evidence>
<accession>A0A9X2HAE2</accession>
<dbReference type="PANTHER" id="PTHR33514:SF13">
    <property type="entry name" value="PROTEIN ABCI12, CHLOROPLASTIC"/>
    <property type="match status" value="1"/>
</dbReference>
<evidence type="ECO:0000313" key="7">
    <source>
        <dbReference type="Proteomes" id="UP001139502"/>
    </source>
</evidence>
<proteinExistence type="predicted"/>
<protein>
    <submittedName>
        <fullName evidence="6">Energy-coupling factor transporter transmembrane protein EcfT</fullName>
    </submittedName>
</protein>
<name>A0A9X2HAE2_9MICC</name>
<dbReference type="PANTHER" id="PTHR33514">
    <property type="entry name" value="PROTEIN ABCI12, CHLOROPLASTIC"/>
    <property type="match status" value="1"/>
</dbReference>
<evidence type="ECO:0000256" key="4">
    <source>
        <dbReference type="ARBA" id="ARBA00023136"/>
    </source>
</evidence>